<dbReference type="InterPro" id="IPR003838">
    <property type="entry name" value="ABC3_permease_C"/>
</dbReference>
<keyword evidence="4 6" id="KW-1133">Transmembrane helix</keyword>
<evidence type="ECO:0000259" key="7">
    <source>
        <dbReference type="Pfam" id="PF02687"/>
    </source>
</evidence>
<dbReference type="Pfam" id="PF12704">
    <property type="entry name" value="MacB_PCD"/>
    <property type="match status" value="1"/>
</dbReference>
<proteinExistence type="predicted"/>
<dbReference type="PANTHER" id="PTHR43738:SF3">
    <property type="entry name" value="ABC TRANSPORTER PERMEASE"/>
    <property type="match status" value="1"/>
</dbReference>
<dbReference type="InterPro" id="IPR025857">
    <property type="entry name" value="MacB_PCD"/>
</dbReference>
<dbReference type="OrthoDB" id="9775474at2"/>
<feature type="transmembrane region" description="Helical" evidence="6">
    <location>
        <begin position="21"/>
        <end position="43"/>
    </location>
</feature>
<keyword evidence="3 6" id="KW-0812">Transmembrane</keyword>
<dbReference type="GO" id="GO:0005886">
    <property type="term" value="C:plasma membrane"/>
    <property type="evidence" value="ECO:0007669"/>
    <property type="project" value="UniProtKB-SubCell"/>
</dbReference>
<evidence type="ECO:0000313" key="10">
    <source>
        <dbReference type="EMBL" id="TWI42973.1"/>
    </source>
</evidence>
<dbReference type="EMBL" id="CP046904">
    <property type="protein sequence ID" value="QGZ38902.1"/>
    <property type="molecule type" value="Genomic_DNA"/>
</dbReference>
<feature type="domain" description="ABC3 transporter permease C-terminal" evidence="7">
    <location>
        <begin position="260"/>
        <end position="374"/>
    </location>
</feature>
<feature type="transmembrane region" description="Helical" evidence="6">
    <location>
        <begin position="344"/>
        <end position="366"/>
    </location>
</feature>
<dbReference type="Proteomes" id="UP000437862">
    <property type="component" value="Chromosome"/>
</dbReference>
<feature type="domain" description="MacB-like periplasmic core" evidence="8">
    <location>
        <begin position="17"/>
        <end position="225"/>
    </location>
</feature>
<evidence type="ECO:0000259" key="8">
    <source>
        <dbReference type="Pfam" id="PF12704"/>
    </source>
</evidence>
<feature type="transmembrane region" description="Helical" evidence="6">
    <location>
        <begin position="253"/>
        <end position="278"/>
    </location>
</feature>
<dbReference type="Proteomes" id="UP000315112">
    <property type="component" value="Unassembled WGS sequence"/>
</dbReference>
<reference evidence="9 12" key="3">
    <citation type="submission" date="2019-12" db="EMBL/GenBank/DDBJ databases">
        <title>Draft Genome Sequences of Six Type Strains of the Genus Massilia.</title>
        <authorList>
            <person name="Miess H."/>
            <person name="Frediansyah A."/>
            <person name="Goeker M."/>
            <person name="Gross H."/>
        </authorList>
    </citation>
    <scope>NUCLEOTIDE SEQUENCE [LARGE SCALE GENOMIC DNA]</scope>
    <source>
        <strain evidence="9 12">DSM 26639</strain>
    </source>
</reference>
<evidence type="ECO:0000256" key="2">
    <source>
        <dbReference type="ARBA" id="ARBA00022475"/>
    </source>
</evidence>
<evidence type="ECO:0000256" key="6">
    <source>
        <dbReference type="SAM" id="Phobius"/>
    </source>
</evidence>
<keyword evidence="5 6" id="KW-0472">Membrane</keyword>
<sequence length="384" mass="41456">MLIRLIAGNALRHKLRTVLTVLGLTVAILSFGLLHTVIDAWYAGANAAAPTTLITRNAISLVFPLPLSYEGRIRATPGVTGVGYANWFGGVYRDPKNFFAQFAISGRSYLDIYPDYLVLERDREAFLHDRQGALVGRKLANQFGFKVGDVIPLRGVIYPGEWHFTVRAIYDGRHSNTNTSTMFMHWDYVNETMKRTVPRRGNQVGVYVATIARAEDAPAIARAIDAQFRNSLAETLTETEKAFQLGFVSMSEAIVAAIRVVSLVVILIMMAVMANTMAMSARERIAEYATLKALGFGPAFLAQLIAGESLLLALAGGALGSALLYPAAHGFAERMGTMFPVFDVAPATVVLQLAAALAIGAVAALAPALRAARIRIVDGLRSIG</sequence>
<evidence type="ECO:0000313" key="11">
    <source>
        <dbReference type="Proteomes" id="UP000315112"/>
    </source>
</evidence>
<evidence type="ECO:0000256" key="4">
    <source>
        <dbReference type="ARBA" id="ARBA00022989"/>
    </source>
</evidence>
<comment type="subcellular location">
    <subcellularLocation>
        <location evidence="1">Cell membrane</location>
        <topology evidence="1">Multi-pass membrane protein</topology>
    </subcellularLocation>
</comment>
<keyword evidence="2" id="KW-1003">Cell membrane</keyword>
<dbReference type="RefSeq" id="WP_145880990.1">
    <property type="nucleotide sequence ID" value="NZ_CP046904.1"/>
</dbReference>
<reference evidence="10 11" key="1">
    <citation type="journal article" date="2015" name="Stand. Genomic Sci.">
        <title>Genomic Encyclopedia of Bacterial and Archaeal Type Strains, Phase III: the genomes of soil and plant-associated and newly described type strains.</title>
        <authorList>
            <person name="Whitman W.B."/>
            <person name="Woyke T."/>
            <person name="Klenk H.P."/>
            <person name="Zhou Y."/>
            <person name="Lilburn T.G."/>
            <person name="Beck B.J."/>
            <person name="De Vos P."/>
            <person name="Vandamme P."/>
            <person name="Eisen J.A."/>
            <person name="Garrity G."/>
            <person name="Hugenholtz P."/>
            <person name="Kyrpides N.C."/>
        </authorList>
    </citation>
    <scope>NUCLEOTIDE SEQUENCE [LARGE SCALE GENOMIC DNA]</scope>
    <source>
        <strain evidence="10 11">CGMCC 1.10685</strain>
    </source>
</reference>
<evidence type="ECO:0000256" key="1">
    <source>
        <dbReference type="ARBA" id="ARBA00004651"/>
    </source>
</evidence>
<evidence type="ECO:0000256" key="3">
    <source>
        <dbReference type="ARBA" id="ARBA00022692"/>
    </source>
</evidence>
<feature type="transmembrane region" description="Helical" evidence="6">
    <location>
        <begin position="299"/>
        <end position="324"/>
    </location>
</feature>
<name>A0A562PF53_9BURK</name>
<reference evidence="10" key="2">
    <citation type="submission" date="2019-07" db="EMBL/GenBank/DDBJ databases">
        <authorList>
            <person name="Whitman W."/>
            <person name="Huntemann M."/>
            <person name="Clum A."/>
            <person name="Pillay M."/>
            <person name="Palaniappan K."/>
            <person name="Varghese N."/>
            <person name="Mikhailova N."/>
            <person name="Stamatis D."/>
            <person name="Reddy T."/>
            <person name="Daum C."/>
            <person name="Shapiro N."/>
            <person name="Ivanova N."/>
            <person name="Kyrpides N."/>
            <person name="Woyke T."/>
        </authorList>
    </citation>
    <scope>NUCLEOTIDE SEQUENCE</scope>
    <source>
        <strain evidence="10">CGMCC 1.10685</strain>
    </source>
</reference>
<dbReference type="InterPro" id="IPR051125">
    <property type="entry name" value="ABC-4/HrtB_transporter"/>
</dbReference>
<dbReference type="Pfam" id="PF02687">
    <property type="entry name" value="FtsX"/>
    <property type="match status" value="1"/>
</dbReference>
<gene>
    <name evidence="9" type="ORF">GO485_07450</name>
    <name evidence="10" type="ORF">IP92_05307</name>
</gene>
<dbReference type="PANTHER" id="PTHR43738">
    <property type="entry name" value="ABC TRANSPORTER, MEMBRANE PROTEIN"/>
    <property type="match status" value="1"/>
</dbReference>
<protein>
    <submittedName>
        <fullName evidence="9">FtsX-like permease family protein</fullName>
    </submittedName>
    <submittedName>
        <fullName evidence="10">Putative ABC transport system permease protein</fullName>
    </submittedName>
</protein>
<keyword evidence="12" id="KW-1185">Reference proteome</keyword>
<evidence type="ECO:0000313" key="12">
    <source>
        <dbReference type="Proteomes" id="UP000437862"/>
    </source>
</evidence>
<evidence type="ECO:0000256" key="5">
    <source>
        <dbReference type="ARBA" id="ARBA00023136"/>
    </source>
</evidence>
<organism evidence="10 11">
    <name type="scientific">Pseudoduganella flava</name>
    <dbReference type="NCBI Taxonomy" id="871742"/>
    <lineage>
        <taxon>Bacteria</taxon>
        <taxon>Pseudomonadati</taxon>
        <taxon>Pseudomonadota</taxon>
        <taxon>Betaproteobacteria</taxon>
        <taxon>Burkholderiales</taxon>
        <taxon>Oxalobacteraceae</taxon>
        <taxon>Telluria group</taxon>
        <taxon>Pseudoduganella</taxon>
    </lineage>
</organism>
<dbReference type="EMBL" id="VLKW01000013">
    <property type="protein sequence ID" value="TWI42973.1"/>
    <property type="molecule type" value="Genomic_DNA"/>
</dbReference>
<dbReference type="AlphaFoldDB" id="A0A562PF53"/>
<evidence type="ECO:0000313" key="9">
    <source>
        <dbReference type="EMBL" id="QGZ38902.1"/>
    </source>
</evidence>
<accession>A0A562PF53</accession>